<organism evidence="2 3">
    <name type="scientific">Caulochytrium protostelioides</name>
    <dbReference type="NCBI Taxonomy" id="1555241"/>
    <lineage>
        <taxon>Eukaryota</taxon>
        <taxon>Fungi</taxon>
        <taxon>Fungi incertae sedis</taxon>
        <taxon>Chytridiomycota</taxon>
        <taxon>Chytridiomycota incertae sedis</taxon>
        <taxon>Chytridiomycetes</taxon>
        <taxon>Caulochytriales</taxon>
        <taxon>Caulochytriaceae</taxon>
        <taxon>Caulochytrium</taxon>
    </lineage>
</organism>
<proteinExistence type="predicted"/>
<protein>
    <submittedName>
        <fullName evidence="2">Uncharacterized protein</fullName>
    </submittedName>
</protein>
<dbReference type="EMBL" id="ML014281">
    <property type="protein sequence ID" value="RKO99483.1"/>
    <property type="molecule type" value="Genomic_DNA"/>
</dbReference>
<evidence type="ECO:0000256" key="1">
    <source>
        <dbReference type="SAM" id="SignalP"/>
    </source>
</evidence>
<dbReference type="AlphaFoldDB" id="A0A4P9X388"/>
<dbReference type="Proteomes" id="UP000274922">
    <property type="component" value="Unassembled WGS sequence"/>
</dbReference>
<feature type="chain" id="PRO_5020981057" evidence="1">
    <location>
        <begin position="21"/>
        <end position="480"/>
    </location>
</feature>
<evidence type="ECO:0000313" key="2">
    <source>
        <dbReference type="EMBL" id="RKO99483.1"/>
    </source>
</evidence>
<name>A0A4P9X388_9FUNG</name>
<sequence length="480" mass="54644">MLLLLLLTWLMVLVACFSEAAPPGISVATPSPVDASHGESKVELEEFFETDVNHLPHVKKFFSKIDDEPFRHTLLRVSDTDWLTAGENPSASATSGISVDVFSTYLDAMTTLVQHGLSELLQSSQFKPSAVLETQTSISSEIMKDPAFVKYLIGEVATSPASDDVLLQQFAKAWNIERPGENVVVHEHSNMRFQLFCFKIWAYIYRAQSSVVEGLGKIDRKDLERVEMSVKELISTKLADLAKQDPSVHRGVCLFFDWQQAGALPFDSGAGNEYRSLVEINAMIWIWRVQRFVQQKITSMISSFKPTSLPKQPTDSDEGPDLTRDELLVKYYRWIQKNRNVEQFSEYFRVMEDFLVVLQEQLFEDANQRGQHESNGNPWAASITESDQGTEALSLRLDRLLFRARENRKQLFQYMVLRFSETRLVPVDREQAKFKGEHHTEILVAPKSEHSSLMANVDKVFKGLKFPAAQREAIEVLLPF</sequence>
<keyword evidence="1" id="KW-0732">Signal</keyword>
<gene>
    <name evidence="2" type="ORF">CXG81DRAFT_20425</name>
</gene>
<evidence type="ECO:0000313" key="3">
    <source>
        <dbReference type="Proteomes" id="UP000274922"/>
    </source>
</evidence>
<reference evidence="3" key="1">
    <citation type="journal article" date="2018" name="Nat. Microbiol.">
        <title>Leveraging single-cell genomics to expand the fungal tree of life.</title>
        <authorList>
            <person name="Ahrendt S.R."/>
            <person name="Quandt C.A."/>
            <person name="Ciobanu D."/>
            <person name="Clum A."/>
            <person name="Salamov A."/>
            <person name="Andreopoulos B."/>
            <person name="Cheng J.F."/>
            <person name="Woyke T."/>
            <person name="Pelin A."/>
            <person name="Henrissat B."/>
            <person name="Reynolds N.K."/>
            <person name="Benny G.L."/>
            <person name="Smith M.E."/>
            <person name="James T.Y."/>
            <person name="Grigoriev I.V."/>
        </authorList>
    </citation>
    <scope>NUCLEOTIDE SEQUENCE [LARGE SCALE GENOMIC DNA]</scope>
    <source>
        <strain evidence="3">ATCC 52028</strain>
    </source>
</reference>
<keyword evidence="3" id="KW-1185">Reference proteome</keyword>
<feature type="signal peptide" evidence="1">
    <location>
        <begin position="1"/>
        <end position="20"/>
    </location>
</feature>
<accession>A0A4P9X388</accession>